<evidence type="ECO:0000256" key="2">
    <source>
        <dbReference type="ARBA" id="ARBA00023043"/>
    </source>
</evidence>
<dbReference type="Pfam" id="PF12796">
    <property type="entry name" value="Ank_2"/>
    <property type="match status" value="2"/>
</dbReference>
<dbReference type="SUPFAM" id="SSF54236">
    <property type="entry name" value="Ubiquitin-like"/>
    <property type="match status" value="1"/>
</dbReference>
<dbReference type="InterPro" id="IPR029071">
    <property type="entry name" value="Ubiquitin-like_domsf"/>
</dbReference>
<dbReference type="PANTHER" id="PTHR24166:SF48">
    <property type="entry name" value="PROTEIN VAPYRIN"/>
    <property type="match status" value="1"/>
</dbReference>
<dbReference type="SUPFAM" id="SSF48403">
    <property type="entry name" value="Ankyrin repeat"/>
    <property type="match status" value="1"/>
</dbReference>
<dbReference type="Pfam" id="PF00240">
    <property type="entry name" value="ubiquitin"/>
    <property type="match status" value="1"/>
</dbReference>
<dbReference type="OrthoDB" id="428577at2759"/>
<feature type="domain" description="Ubiquitin-like" evidence="4">
    <location>
        <begin position="374"/>
        <end position="449"/>
    </location>
</feature>
<dbReference type="AlphaFoldDB" id="A0A835XIM5"/>
<keyword evidence="1" id="KW-0677">Repeat</keyword>
<dbReference type="SMART" id="SM00248">
    <property type="entry name" value="ANK"/>
    <property type="match status" value="4"/>
</dbReference>
<accession>A0A835XIM5</accession>
<dbReference type="PROSITE" id="PS50053">
    <property type="entry name" value="UBIQUITIN_2"/>
    <property type="match status" value="1"/>
</dbReference>
<dbReference type="PROSITE" id="PS50088">
    <property type="entry name" value="ANK_REPEAT"/>
    <property type="match status" value="4"/>
</dbReference>
<dbReference type="InterPro" id="IPR050889">
    <property type="entry name" value="Dendritic_Spine_Reg/Scaffold"/>
</dbReference>
<dbReference type="Gene3D" id="1.25.40.20">
    <property type="entry name" value="Ankyrin repeat-containing domain"/>
    <property type="match status" value="2"/>
</dbReference>
<name>A0A835XIM5_9CHLO</name>
<sequence>MLASERGHTRVVRLLLEAGADVKATTKGGATALSLAAAEGHADVIPLLVEAGADVNAADQKGTPLLGVAAHRGHTEVVRALLRAGAEQGAQDAEGNTALHLAAAAGREGAVEALLQASTDHGDLQNEAGYTALHLAKSFTLETSDGHTLRDLAMESGNGHVELSKLMWQAEEERLPRFRVRVYVLKGPDSCRLKDDPVLEFSPSEDVGERRSGTTCLRLSQLRPALDDAGIPDGSARVLLLEDHSCGSLGRRSTELPGEELRGGGVEVAFPAHCHTEPDSVRYVSLVLLNSRQPPPRIPLELRGPWGVRTETLQADVTHGLGEAVRALLPTQTGGQVLRLQSKGRHLWPSRPLLGTHLSAKRGVVAKVLGPPSIEIYVKSLRGVTATVGARPEMMVEEFRQAYAEVEGIPPEQQRLMWAGEQLEDGRTLSECGLKDRSTLYMIDQLRGGKPVICIWAADPMDLVVRLQLSCRWAFSSLVPRPDVGDGKGEWGTGGRVAEWRVAARPDGSLVHPGSGGREYSYLFWEALTEGAVGVEAAAGGRPALLGLGPTPPDLPLPDFTPSRSFCVSGAEAEAWLYGALQAFGVPTRERTDFLTYWKFPLAGFD</sequence>
<dbReference type="InterPro" id="IPR002110">
    <property type="entry name" value="Ankyrin_rpt"/>
</dbReference>
<evidence type="ECO:0000259" key="4">
    <source>
        <dbReference type="PROSITE" id="PS50053"/>
    </source>
</evidence>
<dbReference type="PANTHER" id="PTHR24166">
    <property type="entry name" value="ROLLING PEBBLES, ISOFORM B"/>
    <property type="match status" value="1"/>
</dbReference>
<dbReference type="Gene3D" id="3.10.20.90">
    <property type="entry name" value="Phosphatidylinositol 3-kinase Catalytic Subunit, Chain A, domain 1"/>
    <property type="match status" value="1"/>
</dbReference>
<proteinExistence type="predicted"/>
<feature type="repeat" description="ANK" evidence="3">
    <location>
        <begin position="1"/>
        <end position="27"/>
    </location>
</feature>
<keyword evidence="2 3" id="KW-0040">ANK repeat</keyword>
<dbReference type="InterPro" id="IPR000626">
    <property type="entry name" value="Ubiquitin-like_dom"/>
</dbReference>
<evidence type="ECO:0000256" key="3">
    <source>
        <dbReference type="PROSITE-ProRule" id="PRU00023"/>
    </source>
</evidence>
<dbReference type="Proteomes" id="UP000612055">
    <property type="component" value="Unassembled WGS sequence"/>
</dbReference>
<dbReference type="SMART" id="SM00213">
    <property type="entry name" value="UBQ"/>
    <property type="match status" value="1"/>
</dbReference>
<keyword evidence="6" id="KW-1185">Reference proteome</keyword>
<evidence type="ECO:0000313" key="5">
    <source>
        <dbReference type="EMBL" id="KAG2484501.1"/>
    </source>
</evidence>
<reference evidence="5" key="1">
    <citation type="journal article" date="2020" name="bioRxiv">
        <title>Comparative genomics of Chlamydomonas.</title>
        <authorList>
            <person name="Craig R.J."/>
            <person name="Hasan A.R."/>
            <person name="Ness R.W."/>
            <person name="Keightley P.D."/>
        </authorList>
    </citation>
    <scope>NUCLEOTIDE SEQUENCE</scope>
    <source>
        <strain evidence="5">CCAP 11/70</strain>
    </source>
</reference>
<evidence type="ECO:0000256" key="1">
    <source>
        <dbReference type="ARBA" id="ARBA00022737"/>
    </source>
</evidence>
<feature type="repeat" description="ANK" evidence="3">
    <location>
        <begin position="28"/>
        <end position="60"/>
    </location>
</feature>
<protein>
    <recommendedName>
        <fullName evidence="4">Ubiquitin-like domain-containing protein</fullName>
    </recommendedName>
</protein>
<feature type="repeat" description="ANK" evidence="3">
    <location>
        <begin position="94"/>
        <end position="120"/>
    </location>
</feature>
<evidence type="ECO:0000313" key="6">
    <source>
        <dbReference type="Proteomes" id="UP000612055"/>
    </source>
</evidence>
<dbReference type="EMBL" id="JAEHOE010000149">
    <property type="protein sequence ID" value="KAG2484501.1"/>
    <property type="molecule type" value="Genomic_DNA"/>
</dbReference>
<dbReference type="InterPro" id="IPR036770">
    <property type="entry name" value="Ankyrin_rpt-contain_sf"/>
</dbReference>
<comment type="caution">
    <text evidence="5">The sequence shown here is derived from an EMBL/GenBank/DDBJ whole genome shotgun (WGS) entry which is preliminary data.</text>
</comment>
<feature type="repeat" description="ANK" evidence="3">
    <location>
        <begin position="61"/>
        <end position="93"/>
    </location>
</feature>
<dbReference type="PROSITE" id="PS50297">
    <property type="entry name" value="ANK_REP_REGION"/>
    <property type="match status" value="4"/>
</dbReference>
<organism evidence="5 6">
    <name type="scientific">Edaphochlamys debaryana</name>
    <dbReference type="NCBI Taxonomy" id="47281"/>
    <lineage>
        <taxon>Eukaryota</taxon>
        <taxon>Viridiplantae</taxon>
        <taxon>Chlorophyta</taxon>
        <taxon>core chlorophytes</taxon>
        <taxon>Chlorophyceae</taxon>
        <taxon>CS clade</taxon>
        <taxon>Chlamydomonadales</taxon>
        <taxon>Chlamydomonadales incertae sedis</taxon>
        <taxon>Edaphochlamys</taxon>
    </lineage>
</organism>
<gene>
    <name evidence="5" type="ORF">HYH03_016730</name>
</gene>